<dbReference type="PANTHER" id="PTHR42085">
    <property type="entry name" value="F-BOX DOMAIN-CONTAINING PROTEIN"/>
    <property type="match status" value="1"/>
</dbReference>
<evidence type="ECO:0000313" key="2">
    <source>
        <dbReference type="Proteomes" id="UP000800235"/>
    </source>
</evidence>
<evidence type="ECO:0008006" key="3">
    <source>
        <dbReference type="Google" id="ProtNLM"/>
    </source>
</evidence>
<comment type="caution">
    <text evidence="1">The sequence shown here is derived from an EMBL/GenBank/DDBJ whole genome shotgun (WGS) entry which is preliminary data.</text>
</comment>
<dbReference type="InterPro" id="IPR038883">
    <property type="entry name" value="AN11006-like"/>
</dbReference>
<dbReference type="Proteomes" id="UP000800235">
    <property type="component" value="Unassembled WGS sequence"/>
</dbReference>
<reference evidence="1" key="1">
    <citation type="journal article" date="2020" name="Stud. Mycol.">
        <title>101 Dothideomycetes genomes: a test case for predicting lifestyles and emergence of pathogens.</title>
        <authorList>
            <person name="Haridas S."/>
            <person name="Albert R."/>
            <person name="Binder M."/>
            <person name="Bloem J."/>
            <person name="Labutti K."/>
            <person name="Salamov A."/>
            <person name="Andreopoulos B."/>
            <person name="Baker S."/>
            <person name="Barry K."/>
            <person name="Bills G."/>
            <person name="Bluhm B."/>
            <person name="Cannon C."/>
            <person name="Castanera R."/>
            <person name="Culley D."/>
            <person name="Daum C."/>
            <person name="Ezra D."/>
            <person name="Gonzalez J."/>
            <person name="Henrissat B."/>
            <person name="Kuo A."/>
            <person name="Liang C."/>
            <person name="Lipzen A."/>
            <person name="Lutzoni F."/>
            <person name="Magnuson J."/>
            <person name="Mondo S."/>
            <person name="Nolan M."/>
            <person name="Ohm R."/>
            <person name="Pangilinan J."/>
            <person name="Park H.-J."/>
            <person name="Ramirez L."/>
            <person name="Alfaro M."/>
            <person name="Sun H."/>
            <person name="Tritt A."/>
            <person name="Yoshinaga Y."/>
            <person name="Zwiers L.-H."/>
            <person name="Turgeon B."/>
            <person name="Goodwin S."/>
            <person name="Spatafora J."/>
            <person name="Crous P."/>
            <person name="Grigoriev I."/>
        </authorList>
    </citation>
    <scope>NUCLEOTIDE SEQUENCE</scope>
    <source>
        <strain evidence="1">CBS 130266</strain>
    </source>
</reference>
<dbReference type="EMBL" id="MU007104">
    <property type="protein sequence ID" value="KAF2421001.1"/>
    <property type="molecule type" value="Genomic_DNA"/>
</dbReference>
<dbReference type="PANTHER" id="PTHR42085:SF1">
    <property type="entry name" value="F-BOX DOMAIN-CONTAINING PROTEIN"/>
    <property type="match status" value="1"/>
</dbReference>
<sequence length="346" mass="39188">MAALIPAMSELAIGLSDTSLAASDLDSKQSSSMEMCISSAAVILPLSTQKKPAIFNIPPELRLKIYGYVFKKRTWYRKTMTRPVNYFSTPTNNAQVLRTCKQFYDETLPVLYENTTFQTTSVTYLTSTLGMIGPRGMSFFTTIELDIFYPFTFEDCDALLPCQGLRTLRLMYDSHYDPRLQADELFHYTSEILDDNPFGDMECDIYALLPSAGFVDQMFSQHEDLKIVFTLDLYTVVSYEEYYEGMVTYQVTRSDVTETGSSISLVFVKSGVELHRYAENDSEATTDLNVDRGRYYDGSERYSWDDILRDIINRRNAAQQSASAQGNVVNNGAPSALQMASVLWQV</sequence>
<proteinExistence type="predicted"/>
<organism evidence="1 2">
    <name type="scientific">Tothia fuscella</name>
    <dbReference type="NCBI Taxonomy" id="1048955"/>
    <lineage>
        <taxon>Eukaryota</taxon>
        <taxon>Fungi</taxon>
        <taxon>Dikarya</taxon>
        <taxon>Ascomycota</taxon>
        <taxon>Pezizomycotina</taxon>
        <taxon>Dothideomycetes</taxon>
        <taxon>Pleosporomycetidae</taxon>
        <taxon>Venturiales</taxon>
        <taxon>Cylindrosympodiaceae</taxon>
        <taxon>Tothia</taxon>
    </lineage>
</organism>
<protein>
    <recommendedName>
        <fullName evidence="3">F-box domain-containing protein</fullName>
    </recommendedName>
</protein>
<dbReference type="OrthoDB" id="2951834at2759"/>
<name>A0A9P4NGS3_9PEZI</name>
<keyword evidence="2" id="KW-1185">Reference proteome</keyword>
<accession>A0A9P4NGS3</accession>
<dbReference type="AlphaFoldDB" id="A0A9P4NGS3"/>
<evidence type="ECO:0000313" key="1">
    <source>
        <dbReference type="EMBL" id="KAF2421001.1"/>
    </source>
</evidence>
<gene>
    <name evidence="1" type="ORF">EJ08DRAFT_665399</name>
</gene>